<dbReference type="PANTHER" id="PTHR47471">
    <property type="entry name" value="GYF DOMAIN-CONTAINING PROTEIN"/>
    <property type="match status" value="1"/>
</dbReference>
<feature type="compositionally biased region" description="Polar residues" evidence="1">
    <location>
        <begin position="1563"/>
        <end position="1578"/>
    </location>
</feature>
<feature type="compositionally biased region" description="Low complexity" evidence="1">
    <location>
        <begin position="1698"/>
        <end position="1711"/>
    </location>
</feature>
<dbReference type="Pfam" id="PF02213">
    <property type="entry name" value="GYF"/>
    <property type="match status" value="1"/>
</dbReference>
<reference evidence="3" key="1">
    <citation type="submission" date="2017-07" db="EMBL/GenBank/DDBJ databases">
        <title>Taro Niue Genome Assembly and Annotation.</title>
        <authorList>
            <person name="Atibalentja N."/>
            <person name="Keating K."/>
            <person name="Fields C.J."/>
        </authorList>
    </citation>
    <scope>NUCLEOTIDE SEQUENCE</scope>
    <source>
        <strain evidence="3">Niue_2</strain>
        <tissue evidence="3">Leaf</tissue>
    </source>
</reference>
<sequence length="1873" mass="204797">SQLAHKQLQRDRGEGFPCAPPRRALCNSAPVPPMADNSNAAPRHRLTVDTLPQQIPRDMMGPDNLIPLSPQWLLPKPGDNKPGMFTGDSHLGPHHGNHIDAVKASASLEEFPNAEKRKDVFCPSFQDAESGRQDRWRDEEREKNSVRGDRWREGDREKEATDTRRERWIDSSFGHSGDARRAPSDRWNDSGNRENNFEQRRESKWNTRWGPDDKDSDGWRERRTDSSRDDEGSRDKGVPNQVNTERDGDQYFRPWRPNSSQARRKGDSSLTPGKQSQMFGYGRGRTGNGSSVFSAGRGRVGMSSNNNGLLYLPSGSLVDKPAGIHEDSSALRYSRTKLLDIYRMMDVKSYRKLLEGFVEVPSLTQMEPSEPLALAAPTSEELVILKDIDKGDVISSGTSQIIKDAFVGQNPVDIVTPRPAKLGSREDLSSAVDDPKDANLERLKGQPLDYHDYMLYKKHVHQSKVDSSQSLHSHQDRIVNEVLRTEGANLRKGDETAVRESALECLSSQHAIPWRPQSIGECTGFSDDTRPKASDISWLHPQKVEGAKRMSTVSDISVQKSYPTHEGLQSEMGRDLGLKRQPSEISDRERDTNMMLGHGGFFPSSDSIASRKFQPQPSPEELLFHYRDPHGQIQGPFSGSDLVGWFEAGYFGIDLQVRLADAPPDAPFLLLGDVMPHLRMKARPPPGFGVHKQVEAMNGPAVGKLVGQGNVHSTELENAISGQRKWHSSATEVENRFLESLMSRGMGSSVGSSFSEGVKGYANNGSAGMSTLGGESGNDILAQRMLLERQQSLPSHLPFWAGKDPSSMPSKPELVLDSPAQYSKLVPPMADTPHSSAHVPEHVDLLSILQAAADKAPSSAVNNSLPAWLNFPDAQRPINNAMPSGMGVMKNNIDVHHNQHFTSQAAYGIQLQHLQQPNQSSLSHVIPPLGDHPSKFVSPENVLTSVISQDPHVLNMLQQQYLLSQLQMQSQMPIPAQLSVLDKILLMKEQQKQEQQQQQLLLQQQQILSQLLAERQLQRHTGESPYGLLQSGGNAGNAPFNHLGLQLPTEVFQVNTQMQALNLQDGRAPSVSNLPVQDPQDVGFIVSSNAPAVPMSHQILQDTVNLKDQATVTEHIQNVSSSGSVPTVPLADDTSSCEVVKNSSQEVLQQERAIDLGSHVCHQGIEMVGIVPSKEMESLIPLDGCPEASEEVSSSLQQVNDMIIPSEQIVEQSLAESLVVKDVKQLKDQEVRKSSEKKSKKQKNLKSQSTVEKLKGSSKSINYEQLKLDPEIEVASTFAVKSLIQSGEKESHNMTSLKMTDAKSAADSEEPPMSQPLLSSTKHADKLETSASKTGEAEGASQFEMQTPAQRAWKPAPCLKAKSLLEIQQEEQQRAQVETFTSDVATSSTPASSFSSVPWSGVVANSDLKSNRDTLYGGVNAQFEKGSSGDSLNLRSMKSQLHDLLAEVSVESNEAVPDTMTASDRSLSVSHPVDVKVHTDSATGDDGDFIEAKDTKKSRKKAAKAKGAAAKNLATVTLADPVPLVAVGKNKGARLAQQEKESSSVLPAGLSLGDFVPWKGDESNSSPPQAWSTDSLRIQKPTSLRNILKEQEKKASSVQKQIPTVTPTKTPQSRNTQGNSSSWQIPGSSPSKAVPPIKNGSLPSPPKSKVEDDLFWGPLDQPKQESKQLDFLSLGSSGSWGTKSTPSKNMSAAASVRPKSSSRTYPLSSSPAGQSSLRGRGDSLSKHSEAMGFRDWCERELLRLTGSKDTGFLEFCLKQSTPEAEMLLRENLGSLDPHHEFIDKLLNYKELLAADVLEIAFQSHLAGDGGAYTINADLTADDAEALTGLDGSDRKGGTARKKGKKGKKVNPSVLGFNVVSNRIMMGEIQSVED</sequence>
<feature type="compositionally biased region" description="Polar residues" evidence="1">
    <location>
        <begin position="268"/>
        <end position="278"/>
    </location>
</feature>
<dbReference type="InterPro" id="IPR003169">
    <property type="entry name" value="GYF"/>
</dbReference>
<feature type="region of interest" description="Disordered" evidence="1">
    <location>
        <begin position="1230"/>
        <end position="1256"/>
    </location>
</feature>
<proteinExistence type="predicted"/>
<dbReference type="PROSITE" id="PS50829">
    <property type="entry name" value="GYF"/>
    <property type="match status" value="1"/>
</dbReference>
<feature type="region of interest" description="Disordered" evidence="1">
    <location>
        <begin position="1590"/>
        <end position="1661"/>
    </location>
</feature>
<gene>
    <name evidence="3" type="ORF">Taro_026530</name>
</gene>
<feature type="compositionally biased region" description="Low complexity" evidence="1">
    <location>
        <begin position="1620"/>
        <end position="1631"/>
    </location>
</feature>
<dbReference type="OrthoDB" id="6415790at2759"/>
<feature type="compositionally biased region" description="Basic and acidic residues" evidence="1">
    <location>
        <begin position="177"/>
        <end position="237"/>
    </location>
</feature>
<keyword evidence="4" id="KW-1185">Reference proteome</keyword>
<feature type="region of interest" description="Disordered" evidence="1">
    <location>
        <begin position="1557"/>
        <end position="1578"/>
    </location>
</feature>
<organism evidence="3 4">
    <name type="scientific">Colocasia esculenta</name>
    <name type="common">Wild taro</name>
    <name type="synonym">Arum esculentum</name>
    <dbReference type="NCBI Taxonomy" id="4460"/>
    <lineage>
        <taxon>Eukaryota</taxon>
        <taxon>Viridiplantae</taxon>
        <taxon>Streptophyta</taxon>
        <taxon>Embryophyta</taxon>
        <taxon>Tracheophyta</taxon>
        <taxon>Spermatophyta</taxon>
        <taxon>Magnoliopsida</taxon>
        <taxon>Liliopsida</taxon>
        <taxon>Araceae</taxon>
        <taxon>Aroideae</taxon>
        <taxon>Colocasieae</taxon>
        <taxon>Colocasia</taxon>
    </lineage>
</organism>
<dbReference type="CDD" id="cd00072">
    <property type="entry name" value="GYF"/>
    <property type="match status" value="1"/>
</dbReference>
<evidence type="ECO:0000256" key="1">
    <source>
        <dbReference type="SAM" id="MobiDB-lite"/>
    </source>
</evidence>
<name>A0A843VC45_COLES</name>
<comment type="caution">
    <text evidence="3">The sequence shown here is derived from an EMBL/GenBank/DDBJ whole genome shotgun (WGS) entry which is preliminary data.</text>
</comment>
<dbReference type="InterPro" id="IPR035445">
    <property type="entry name" value="GYF-like_dom_sf"/>
</dbReference>
<feature type="region of interest" description="Disordered" evidence="1">
    <location>
        <begin position="1288"/>
        <end position="1352"/>
    </location>
</feature>
<evidence type="ECO:0000259" key="2">
    <source>
        <dbReference type="PROSITE" id="PS50829"/>
    </source>
</evidence>
<feature type="compositionally biased region" description="Basic and acidic residues" evidence="1">
    <location>
        <begin position="129"/>
        <end position="169"/>
    </location>
</feature>
<feature type="region of interest" description="Disordered" evidence="1">
    <location>
        <begin position="1827"/>
        <end position="1848"/>
    </location>
</feature>
<dbReference type="Gene3D" id="3.30.1490.40">
    <property type="match status" value="1"/>
</dbReference>
<feature type="compositionally biased region" description="Basic residues" evidence="1">
    <location>
        <begin position="1837"/>
        <end position="1848"/>
    </location>
</feature>
<feature type="compositionally biased region" description="Polar residues" evidence="1">
    <location>
        <begin position="1677"/>
        <end position="1692"/>
    </location>
</feature>
<feature type="non-terminal residue" evidence="3">
    <location>
        <position position="1873"/>
    </location>
</feature>
<dbReference type="SUPFAM" id="SSF55277">
    <property type="entry name" value="GYF domain"/>
    <property type="match status" value="1"/>
</dbReference>
<accession>A0A843VC45</accession>
<feature type="domain" description="GYF" evidence="2">
    <location>
        <begin position="621"/>
        <end position="672"/>
    </location>
</feature>
<evidence type="ECO:0000313" key="3">
    <source>
        <dbReference type="EMBL" id="MQL93878.1"/>
    </source>
</evidence>
<dbReference type="EMBL" id="NMUH01001606">
    <property type="protein sequence ID" value="MQL93878.1"/>
    <property type="molecule type" value="Genomic_DNA"/>
</dbReference>
<feature type="region of interest" description="Disordered" evidence="1">
    <location>
        <begin position="1677"/>
        <end position="1724"/>
    </location>
</feature>
<protein>
    <recommendedName>
        <fullName evidence="2">GYF domain-containing protein</fullName>
    </recommendedName>
</protein>
<feature type="compositionally biased region" description="Polar residues" evidence="1">
    <location>
        <begin position="1596"/>
        <end position="1619"/>
    </location>
</feature>
<feature type="region of interest" description="Disordered" evidence="1">
    <location>
        <begin position="1"/>
        <end position="287"/>
    </location>
</feature>
<dbReference type="PANTHER" id="PTHR47471:SF1">
    <property type="entry name" value="PROTEIN ESSENTIAL FOR POTEXVIRUS ACCUMULATION 1"/>
    <property type="match status" value="1"/>
</dbReference>
<evidence type="ECO:0000313" key="4">
    <source>
        <dbReference type="Proteomes" id="UP000652761"/>
    </source>
</evidence>
<dbReference type="SMART" id="SM00444">
    <property type="entry name" value="GYF"/>
    <property type="match status" value="1"/>
</dbReference>
<dbReference type="Proteomes" id="UP000652761">
    <property type="component" value="Unassembled WGS sequence"/>
</dbReference>